<dbReference type="PROSITE" id="PS00211">
    <property type="entry name" value="ABC_TRANSPORTER_1"/>
    <property type="match status" value="1"/>
</dbReference>
<keyword evidence="2" id="KW-0813">Transport</keyword>
<keyword evidence="7" id="KW-0472">Membrane</keyword>
<dbReference type="OrthoDB" id="9797536at2"/>
<dbReference type="InterPro" id="IPR003593">
    <property type="entry name" value="AAA+_ATPase"/>
</dbReference>
<dbReference type="AlphaFoldDB" id="A0A4R5UN28"/>
<dbReference type="InterPro" id="IPR027417">
    <property type="entry name" value="P-loop_NTPase"/>
</dbReference>
<dbReference type="PROSITE" id="PS50893">
    <property type="entry name" value="ABC_TRANSPORTER_2"/>
    <property type="match status" value="1"/>
</dbReference>
<evidence type="ECO:0000256" key="6">
    <source>
        <dbReference type="ARBA" id="ARBA00022967"/>
    </source>
</evidence>
<dbReference type="EMBL" id="SMTL01000001">
    <property type="protein sequence ID" value="TDK39199.1"/>
    <property type="molecule type" value="Genomic_DNA"/>
</dbReference>
<evidence type="ECO:0000259" key="8">
    <source>
        <dbReference type="PROSITE" id="PS50893"/>
    </source>
</evidence>
<reference evidence="9 10" key="1">
    <citation type="submission" date="2019-03" db="EMBL/GenBank/DDBJ databases">
        <title>Rhizobium sp. nov., an bacterium isolated from biocrust in Mu Us Desert.</title>
        <authorList>
            <person name="Lixiong L."/>
        </authorList>
    </citation>
    <scope>NUCLEOTIDE SEQUENCE [LARGE SCALE GENOMIC DNA]</scope>
    <source>
        <strain evidence="9 10">SPY-1</strain>
    </source>
</reference>
<evidence type="ECO:0000313" key="10">
    <source>
        <dbReference type="Proteomes" id="UP000295238"/>
    </source>
</evidence>
<keyword evidence="10" id="KW-1185">Reference proteome</keyword>
<evidence type="ECO:0000256" key="2">
    <source>
        <dbReference type="ARBA" id="ARBA00022448"/>
    </source>
</evidence>
<comment type="caution">
    <text evidence="9">The sequence shown here is derived from an EMBL/GenBank/DDBJ whole genome shotgun (WGS) entry which is preliminary data.</text>
</comment>
<feature type="domain" description="ABC transporter" evidence="8">
    <location>
        <begin position="19"/>
        <end position="235"/>
    </location>
</feature>
<comment type="similarity">
    <text evidence="1">Belongs to the ABC transporter superfamily.</text>
</comment>
<dbReference type="GO" id="GO:0005524">
    <property type="term" value="F:ATP binding"/>
    <property type="evidence" value="ECO:0007669"/>
    <property type="project" value="UniProtKB-KW"/>
</dbReference>
<accession>A0A4R5UN28</accession>
<evidence type="ECO:0000256" key="1">
    <source>
        <dbReference type="ARBA" id="ARBA00005417"/>
    </source>
</evidence>
<dbReference type="InterPro" id="IPR017871">
    <property type="entry name" value="ABC_transporter-like_CS"/>
</dbReference>
<evidence type="ECO:0000256" key="3">
    <source>
        <dbReference type="ARBA" id="ARBA00022475"/>
    </source>
</evidence>
<evidence type="ECO:0000256" key="4">
    <source>
        <dbReference type="ARBA" id="ARBA00022741"/>
    </source>
</evidence>
<keyword evidence="4" id="KW-0547">Nucleotide-binding</keyword>
<dbReference type="SUPFAM" id="SSF52540">
    <property type="entry name" value="P-loop containing nucleoside triphosphate hydrolases"/>
    <property type="match status" value="1"/>
</dbReference>
<evidence type="ECO:0000256" key="5">
    <source>
        <dbReference type="ARBA" id="ARBA00022840"/>
    </source>
</evidence>
<dbReference type="PANTHER" id="PTHR42788:SF17">
    <property type="entry name" value="ALIPHATIC SULFONATES IMPORT ATP-BINDING PROTEIN SSUB"/>
    <property type="match status" value="1"/>
</dbReference>
<keyword evidence="3" id="KW-1003">Cell membrane</keyword>
<dbReference type="InterPro" id="IPR050166">
    <property type="entry name" value="ABC_transporter_ATP-bind"/>
</dbReference>
<evidence type="ECO:0000313" key="9">
    <source>
        <dbReference type="EMBL" id="TDK39199.1"/>
    </source>
</evidence>
<sequence>MAVVARMAGSAAPKREVAVRVERLVRRFHGNEVLHGVDLQIRQGEFVALLGKSGSGKSTILRAIAGLDEGVEGSGRITVPDRRSVLFQDSRLLPWKSVIDNVTLGLEGPQARAEALKALDEVELQHRTDVWPKTLSGGEQQRVALARSLVRNPDLILADEPFSALDALTRIRMQRLLLDLVKRRQPAVLFVTHDVEEALRLADRVVIITDGVVSYDEQVGDARLSPVRFDERRTEILGHLGVTDHYNHHH</sequence>
<dbReference type="PANTHER" id="PTHR42788">
    <property type="entry name" value="TAURINE IMPORT ATP-BINDING PROTEIN-RELATED"/>
    <property type="match status" value="1"/>
</dbReference>
<dbReference type="SMART" id="SM00382">
    <property type="entry name" value="AAA"/>
    <property type="match status" value="1"/>
</dbReference>
<name>A0A4R5UN28_9HYPH</name>
<protein>
    <submittedName>
        <fullName evidence="9">ABC transporter ATP-binding protein</fullName>
    </submittedName>
</protein>
<proteinExistence type="inferred from homology"/>
<gene>
    <name evidence="9" type="ORF">E2F50_03475</name>
</gene>
<dbReference type="Pfam" id="PF00005">
    <property type="entry name" value="ABC_tran"/>
    <property type="match status" value="1"/>
</dbReference>
<keyword evidence="6" id="KW-1278">Translocase</keyword>
<organism evidence="9 10">
    <name type="scientific">Rhizobium deserti</name>
    <dbReference type="NCBI Taxonomy" id="2547961"/>
    <lineage>
        <taxon>Bacteria</taxon>
        <taxon>Pseudomonadati</taxon>
        <taxon>Pseudomonadota</taxon>
        <taxon>Alphaproteobacteria</taxon>
        <taxon>Hyphomicrobiales</taxon>
        <taxon>Rhizobiaceae</taxon>
        <taxon>Rhizobium/Agrobacterium group</taxon>
        <taxon>Rhizobium</taxon>
    </lineage>
</organism>
<dbReference type="InterPro" id="IPR003439">
    <property type="entry name" value="ABC_transporter-like_ATP-bd"/>
</dbReference>
<keyword evidence="5 9" id="KW-0067">ATP-binding</keyword>
<dbReference type="Gene3D" id="3.40.50.300">
    <property type="entry name" value="P-loop containing nucleotide triphosphate hydrolases"/>
    <property type="match status" value="1"/>
</dbReference>
<dbReference type="GO" id="GO:0016887">
    <property type="term" value="F:ATP hydrolysis activity"/>
    <property type="evidence" value="ECO:0007669"/>
    <property type="project" value="InterPro"/>
</dbReference>
<dbReference type="Proteomes" id="UP000295238">
    <property type="component" value="Unassembled WGS sequence"/>
</dbReference>
<evidence type="ECO:0000256" key="7">
    <source>
        <dbReference type="ARBA" id="ARBA00023136"/>
    </source>
</evidence>